<dbReference type="PATRIC" id="fig|68170.10.peg.324"/>
<evidence type="ECO:0000256" key="1">
    <source>
        <dbReference type="PROSITE-ProRule" id="PRU00221"/>
    </source>
</evidence>
<dbReference type="RefSeq" id="WP_045311083.1">
    <property type="nucleotide sequence ID" value="NZ_JYJG01000054.1"/>
</dbReference>
<organism evidence="2 3">
    <name type="scientific">Lentzea aerocolonigenes</name>
    <name type="common">Lechevalieria aerocolonigenes</name>
    <name type="synonym">Saccharothrix aerocolonigenes</name>
    <dbReference type="NCBI Taxonomy" id="68170"/>
    <lineage>
        <taxon>Bacteria</taxon>
        <taxon>Bacillati</taxon>
        <taxon>Actinomycetota</taxon>
        <taxon>Actinomycetes</taxon>
        <taxon>Pseudonocardiales</taxon>
        <taxon>Pseudonocardiaceae</taxon>
        <taxon>Lentzea</taxon>
    </lineage>
</organism>
<dbReference type="OrthoDB" id="134501at2"/>
<keyword evidence="1" id="KW-0853">WD repeat</keyword>
<dbReference type="AlphaFoldDB" id="A0A0F0HAL5"/>
<protein>
    <submittedName>
        <fullName evidence="2">Uncharacterized protein</fullName>
    </submittedName>
</protein>
<dbReference type="PROSITE" id="PS50082">
    <property type="entry name" value="WD_REPEATS_2"/>
    <property type="match status" value="1"/>
</dbReference>
<feature type="repeat" description="WD" evidence="1">
    <location>
        <begin position="18"/>
        <end position="36"/>
    </location>
</feature>
<accession>A0A0F0HAL5</accession>
<dbReference type="InterPro" id="IPR001680">
    <property type="entry name" value="WD40_rpt"/>
</dbReference>
<reference evidence="2 3" key="1">
    <citation type="submission" date="2015-02" db="EMBL/GenBank/DDBJ databases">
        <authorList>
            <person name="Ju K.-S."/>
            <person name="Doroghazi J.R."/>
            <person name="Metcalf W."/>
        </authorList>
    </citation>
    <scope>NUCLEOTIDE SEQUENCE [LARGE SCALE GENOMIC DNA]</scope>
    <source>
        <strain evidence="2 3">NRRL B-16140</strain>
    </source>
</reference>
<proteinExistence type="predicted"/>
<dbReference type="Proteomes" id="UP000033393">
    <property type="component" value="Unassembled WGS sequence"/>
</dbReference>
<sequence>MRIRASTECVFADAPTAGDLLATGGTNGTVVLWDLKPTYELRGKLDETACLVAGGGLDRDTWPRYVGDLPFQETC</sequence>
<comment type="caution">
    <text evidence="2">The sequence shown here is derived from an EMBL/GenBank/DDBJ whole genome shotgun (WGS) entry which is preliminary data.</text>
</comment>
<keyword evidence="3" id="KW-1185">Reference proteome</keyword>
<dbReference type="EMBL" id="JYJG01000054">
    <property type="protein sequence ID" value="KJK50663.1"/>
    <property type="molecule type" value="Genomic_DNA"/>
</dbReference>
<gene>
    <name evidence="2" type="ORF">UK23_09705</name>
</gene>
<evidence type="ECO:0000313" key="2">
    <source>
        <dbReference type="EMBL" id="KJK50663.1"/>
    </source>
</evidence>
<name>A0A0F0HAL5_LENAE</name>
<evidence type="ECO:0000313" key="3">
    <source>
        <dbReference type="Proteomes" id="UP000033393"/>
    </source>
</evidence>